<dbReference type="GO" id="GO:0006047">
    <property type="term" value="P:UDP-N-acetylglucosamine metabolic process"/>
    <property type="evidence" value="ECO:0007669"/>
    <property type="project" value="TreeGrafter"/>
</dbReference>
<dbReference type="GO" id="GO:0006002">
    <property type="term" value="P:fructose 6-phosphate metabolic process"/>
    <property type="evidence" value="ECO:0007669"/>
    <property type="project" value="TreeGrafter"/>
</dbReference>
<dbReference type="PANTHER" id="PTHR10937">
    <property type="entry name" value="GLUCOSAMINE--FRUCTOSE-6-PHOSPHATE AMINOTRANSFERASE, ISOMERIZING"/>
    <property type="match status" value="1"/>
</dbReference>
<keyword evidence="6" id="KW-1185">Reference proteome</keyword>
<dbReference type="InterPro" id="IPR001347">
    <property type="entry name" value="SIS_dom"/>
</dbReference>
<evidence type="ECO:0000256" key="3">
    <source>
        <dbReference type="ARBA" id="ARBA00016090"/>
    </source>
</evidence>
<dbReference type="Pfam" id="PF01380">
    <property type="entry name" value="SIS"/>
    <property type="match status" value="1"/>
</dbReference>
<sequence>MKEFSYIHVERYFAAEIKHDSIALIDDNMSLRVITTEEDFIYNKIVSNIEEIKVRKGKVITIITEGDDKLKEYLDEIIYVPKTLDILSPIINTIQLSYLCSS</sequence>
<feature type="domain" description="SIS" evidence="4">
    <location>
        <begin position="1"/>
        <end position="102"/>
    </location>
</feature>
<dbReference type="Proteomes" id="UP000324143">
    <property type="component" value="Unassembled WGS sequence"/>
</dbReference>
<name>A0A5D0MK04_9BACT</name>
<dbReference type="PANTHER" id="PTHR10937:SF0">
    <property type="entry name" value="GLUTAMINE--FRUCTOSE-6-PHOSPHATE TRANSAMINASE (ISOMERIZING)"/>
    <property type="match status" value="1"/>
</dbReference>
<dbReference type="Gene3D" id="3.40.50.10490">
    <property type="entry name" value="Glucose-6-phosphate isomerase like protein, domain 1"/>
    <property type="match status" value="1"/>
</dbReference>
<dbReference type="SUPFAM" id="SSF53697">
    <property type="entry name" value="SIS domain"/>
    <property type="match status" value="1"/>
</dbReference>
<dbReference type="AlphaFoldDB" id="A0A5D0MK04"/>
<dbReference type="EMBL" id="VSIX01000002">
    <property type="protein sequence ID" value="TYB32245.1"/>
    <property type="molecule type" value="Genomic_DNA"/>
</dbReference>
<comment type="catalytic activity">
    <reaction evidence="1">
        <text>D-fructose 6-phosphate + L-glutamine = D-glucosamine 6-phosphate + L-glutamate</text>
        <dbReference type="Rhea" id="RHEA:13237"/>
        <dbReference type="ChEBI" id="CHEBI:29985"/>
        <dbReference type="ChEBI" id="CHEBI:58359"/>
        <dbReference type="ChEBI" id="CHEBI:58725"/>
        <dbReference type="ChEBI" id="CHEBI:61527"/>
        <dbReference type="EC" id="2.6.1.16"/>
    </reaction>
</comment>
<proteinExistence type="predicted"/>
<protein>
    <recommendedName>
        <fullName evidence="3">Glutamine--fructose-6-phosphate aminotransferase [isomerizing]</fullName>
        <ecNumber evidence="2">2.6.1.16</ecNumber>
    </recommendedName>
</protein>
<evidence type="ECO:0000313" key="6">
    <source>
        <dbReference type="Proteomes" id="UP000324143"/>
    </source>
</evidence>
<dbReference type="EC" id="2.6.1.16" evidence="2"/>
<comment type="caution">
    <text evidence="5">The sequence shown here is derived from an EMBL/GenBank/DDBJ whole genome shotgun (WGS) entry which is preliminary data.</text>
</comment>
<evidence type="ECO:0000256" key="1">
    <source>
        <dbReference type="ARBA" id="ARBA00001031"/>
    </source>
</evidence>
<evidence type="ECO:0000313" key="5">
    <source>
        <dbReference type="EMBL" id="TYB32245.1"/>
    </source>
</evidence>
<dbReference type="GO" id="GO:0006487">
    <property type="term" value="P:protein N-linked glycosylation"/>
    <property type="evidence" value="ECO:0007669"/>
    <property type="project" value="TreeGrafter"/>
</dbReference>
<accession>A0A5D0MK04</accession>
<reference evidence="5" key="1">
    <citation type="submission" date="2019-08" db="EMBL/GenBank/DDBJ databases">
        <title>Genomic characterization of a novel candidate phylum (ARYD3) from a high temperature, high salinity tertiary oil reservoir in north central Oklahoma, USA.</title>
        <authorList>
            <person name="Youssef N.H."/>
            <person name="Yadav A."/>
            <person name="Elshahed M.S."/>
        </authorList>
    </citation>
    <scope>NUCLEOTIDE SEQUENCE [LARGE SCALE GENOMIC DNA]</scope>
    <source>
        <strain evidence="5">ARYD3</strain>
    </source>
</reference>
<organism evidence="5 6">
    <name type="scientific">Candidatus Mcinerneyibacterium aminivorans</name>
    <dbReference type="NCBI Taxonomy" id="2703815"/>
    <lineage>
        <taxon>Bacteria</taxon>
        <taxon>Candidatus Macinerneyibacteriota</taxon>
        <taxon>Candidatus Mcinerneyibacteria</taxon>
        <taxon>Candidatus Mcinerneyibacteriales</taxon>
        <taxon>Candidatus Mcinerneyibacteriaceae</taxon>
        <taxon>Candidatus Mcinerneyibacterium</taxon>
    </lineage>
</organism>
<dbReference type="GO" id="GO:0097367">
    <property type="term" value="F:carbohydrate derivative binding"/>
    <property type="evidence" value="ECO:0007669"/>
    <property type="project" value="InterPro"/>
</dbReference>
<dbReference type="GO" id="GO:0004360">
    <property type="term" value="F:glutamine-fructose-6-phosphate transaminase (isomerizing) activity"/>
    <property type="evidence" value="ECO:0007669"/>
    <property type="project" value="UniProtKB-EC"/>
</dbReference>
<evidence type="ECO:0000256" key="2">
    <source>
        <dbReference type="ARBA" id="ARBA00012916"/>
    </source>
</evidence>
<dbReference type="InterPro" id="IPR046348">
    <property type="entry name" value="SIS_dom_sf"/>
</dbReference>
<evidence type="ECO:0000259" key="4">
    <source>
        <dbReference type="PROSITE" id="PS51464"/>
    </source>
</evidence>
<dbReference type="PROSITE" id="PS51464">
    <property type="entry name" value="SIS"/>
    <property type="match status" value="1"/>
</dbReference>
<gene>
    <name evidence="5" type="ORF">FXF47_00060</name>
</gene>
<dbReference type="GO" id="GO:0005829">
    <property type="term" value="C:cytosol"/>
    <property type="evidence" value="ECO:0007669"/>
    <property type="project" value="TreeGrafter"/>
</dbReference>